<protein>
    <submittedName>
        <fullName evidence="1">Uncharacterized protein</fullName>
    </submittedName>
</protein>
<dbReference type="AlphaFoldDB" id="A0A8S9KUR5"/>
<name>A0A8S9KUR5_BRACR</name>
<accession>A0A8S9KUR5</accession>
<dbReference type="Proteomes" id="UP000712281">
    <property type="component" value="Unassembled WGS sequence"/>
</dbReference>
<evidence type="ECO:0000313" key="2">
    <source>
        <dbReference type="Proteomes" id="UP000712281"/>
    </source>
</evidence>
<gene>
    <name evidence="1" type="ORF">F2Q68_00011575</name>
</gene>
<evidence type="ECO:0000313" key="1">
    <source>
        <dbReference type="EMBL" id="KAF2598149.1"/>
    </source>
</evidence>
<reference evidence="1" key="1">
    <citation type="submission" date="2019-12" db="EMBL/GenBank/DDBJ databases">
        <title>Genome sequencing and annotation of Brassica cretica.</title>
        <authorList>
            <person name="Studholme D.J."/>
            <person name="Sarris P.F."/>
        </authorList>
    </citation>
    <scope>NUCLEOTIDE SEQUENCE</scope>
    <source>
        <strain evidence="1">PFS-001/15</strain>
        <tissue evidence="1">Leaf</tissue>
    </source>
</reference>
<organism evidence="1 2">
    <name type="scientific">Brassica cretica</name>
    <name type="common">Mustard</name>
    <dbReference type="NCBI Taxonomy" id="69181"/>
    <lineage>
        <taxon>Eukaryota</taxon>
        <taxon>Viridiplantae</taxon>
        <taxon>Streptophyta</taxon>
        <taxon>Embryophyta</taxon>
        <taxon>Tracheophyta</taxon>
        <taxon>Spermatophyta</taxon>
        <taxon>Magnoliopsida</taxon>
        <taxon>eudicotyledons</taxon>
        <taxon>Gunneridae</taxon>
        <taxon>Pentapetalae</taxon>
        <taxon>rosids</taxon>
        <taxon>malvids</taxon>
        <taxon>Brassicales</taxon>
        <taxon>Brassicaceae</taxon>
        <taxon>Brassiceae</taxon>
        <taxon>Brassica</taxon>
    </lineage>
</organism>
<sequence length="176" mass="20201">MCIDSRIPRLEKERHMKKLPSEKEESQAAQVCGGRIHKLVESVEMISSFEIRVSIKFSTGARICYCVRRTSGTHKRRWWQAASTKKRGFRAVFDLQSQGHSGTQGVSHWFCMGLSEDSVRDFTVFLGYLYMMVFLVSLKGVTSSSMCDHESLQLGTGSENKILQYFYFQRECSVVF</sequence>
<proteinExistence type="predicted"/>
<comment type="caution">
    <text evidence="1">The sequence shown here is derived from an EMBL/GenBank/DDBJ whole genome shotgun (WGS) entry which is preliminary data.</text>
</comment>
<dbReference type="EMBL" id="QGKW02000717">
    <property type="protein sequence ID" value="KAF2598149.1"/>
    <property type="molecule type" value="Genomic_DNA"/>
</dbReference>